<dbReference type="PROSITE" id="PS51755">
    <property type="entry name" value="OMPR_PHOB"/>
    <property type="match status" value="1"/>
</dbReference>
<evidence type="ECO:0000256" key="2">
    <source>
        <dbReference type="ARBA" id="ARBA00023012"/>
    </source>
</evidence>
<feature type="domain" description="Response regulatory" evidence="8">
    <location>
        <begin position="3"/>
        <end position="119"/>
    </location>
</feature>
<keyword evidence="2" id="KW-0902">Two-component regulatory system</keyword>
<accession>A0ABY4C8T6</accession>
<evidence type="ECO:0000259" key="9">
    <source>
        <dbReference type="PROSITE" id="PS51755"/>
    </source>
</evidence>
<dbReference type="Pfam" id="PF00072">
    <property type="entry name" value="Response_reg"/>
    <property type="match status" value="1"/>
</dbReference>
<evidence type="ECO:0000259" key="8">
    <source>
        <dbReference type="PROSITE" id="PS50110"/>
    </source>
</evidence>
<dbReference type="SMART" id="SM00448">
    <property type="entry name" value="REC"/>
    <property type="match status" value="1"/>
</dbReference>
<evidence type="ECO:0000256" key="4">
    <source>
        <dbReference type="ARBA" id="ARBA00023125"/>
    </source>
</evidence>
<feature type="modified residue" description="4-aspartylphosphate" evidence="6">
    <location>
        <position position="54"/>
    </location>
</feature>
<reference evidence="10" key="1">
    <citation type="submission" date="2022-03" db="EMBL/GenBank/DDBJ databases">
        <title>Genome Identification and Characterization of new species Bdellovibrio reynosense LBG001 sp. nov. from a Mexico soil sample.</title>
        <authorList>
            <person name="Camilli A."/>
            <person name="Ajao Y."/>
            <person name="Guo X."/>
        </authorList>
    </citation>
    <scope>NUCLEOTIDE SEQUENCE</scope>
    <source>
        <strain evidence="10">LBG001</strain>
    </source>
</reference>
<keyword evidence="5" id="KW-0804">Transcription</keyword>
<dbReference type="InterPro" id="IPR001789">
    <property type="entry name" value="Sig_transdc_resp-reg_receiver"/>
</dbReference>
<proteinExistence type="predicted"/>
<keyword evidence="4 7" id="KW-0238">DNA-binding</keyword>
<organism evidence="10 11">
    <name type="scientific">Bdellovibrio reynosensis</name>
    <dbReference type="NCBI Taxonomy" id="2835041"/>
    <lineage>
        <taxon>Bacteria</taxon>
        <taxon>Pseudomonadati</taxon>
        <taxon>Bdellovibrionota</taxon>
        <taxon>Bdellovibrionia</taxon>
        <taxon>Bdellovibrionales</taxon>
        <taxon>Pseudobdellovibrionaceae</taxon>
        <taxon>Bdellovibrio</taxon>
    </lineage>
</organism>
<dbReference type="SUPFAM" id="SSF46894">
    <property type="entry name" value="C-terminal effector domain of the bipartite response regulators"/>
    <property type="match status" value="1"/>
</dbReference>
<evidence type="ECO:0000313" key="10">
    <source>
        <dbReference type="EMBL" id="UOE99892.1"/>
    </source>
</evidence>
<dbReference type="Gene3D" id="3.40.50.2300">
    <property type="match status" value="1"/>
</dbReference>
<evidence type="ECO:0000256" key="1">
    <source>
        <dbReference type="ARBA" id="ARBA00022553"/>
    </source>
</evidence>
<feature type="domain" description="OmpR/PhoB-type" evidence="9">
    <location>
        <begin position="126"/>
        <end position="224"/>
    </location>
</feature>
<dbReference type="InterPro" id="IPR016032">
    <property type="entry name" value="Sig_transdc_resp-reg_C-effctor"/>
</dbReference>
<keyword evidence="1 6" id="KW-0597">Phosphoprotein</keyword>
<keyword evidence="11" id="KW-1185">Reference proteome</keyword>
<dbReference type="InterPro" id="IPR039420">
    <property type="entry name" value="WalR-like"/>
</dbReference>
<dbReference type="Proteomes" id="UP000830116">
    <property type="component" value="Chromosome"/>
</dbReference>
<protein>
    <submittedName>
        <fullName evidence="10">Response regulator transcription factor</fullName>
    </submittedName>
</protein>
<keyword evidence="3" id="KW-0805">Transcription regulation</keyword>
<evidence type="ECO:0000256" key="5">
    <source>
        <dbReference type="ARBA" id="ARBA00023163"/>
    </source>
</evidence>
<dbReference type="PROSITE" id="PS50110">
    <property type="entry name" value="RESPONSE_REGULATORY"/>
    <property type="match status" value="1"/>
</dbReference>
<dbReference type="PANTHER" id="PTHR48111:SF1">
    <property type="entry name" value="TWO-COMPONENT RESPONSE REGULATOR ORR33"/>
    <property type="match status" value="1"/>
</dbReference>
<evidence type="ECO:0000256" key="3">
    <source>
        <dbReference type="ARBA" id="ARBA00023015"/>
    </source>
</evidence>
<dbReference type="SMART" id="SM00862">
    <property type="entry name" value="Trans_reg_C"/>
    <property type="match status" value="1"/>
</dbReference>
<evidence type="ECO:0000256" key="7">
    <source>
        <dbReference type="PROSITE-ProRule" id="PRU01091"/>
    </source>
</evidence>
<dbReference type="InterPro" id="IPR036388">
    <property type="entry name" value="WH-like_DNA-bd_sf"/>
</dbReference>
<dbReference type="InterPro" id="IPR011006">
    <property type="entry name" value="CheY-like_superfamily"/>
</dbReference>
<sequence length="226" mass="25874">MSYIFLLEDDPMVGKAIQLQLELEGYKVEWAPSLSEARKFLGQKTALPDLFLLDVNLPDGSGFDFCQWMREEEIMTPVIFLTARTDEESVVKGFELGANDYVRKPFSPRELIARIKNQLSDKKPSLDLIRYAGLTLIKNQQVLKSGESLISLNRREFEILTTFFEQPETIVTREQLIGRLASGDEIFDRTVDSHISHIRAKLQKNGIKEVKINSVYGQGYRLEKSL</sequence>
<dbReference type="SUPFAM" id="SSF52172">
    <property type="entry name" value="CheY-like"/>
    <property type="match status" value="1"/>
</dbReference>
<dbReference type="PANTHER" id="PTHR48111">
    <property type="entry name" value="REGULATOR OF RPOS"/>
    <property type="match status" value="1"/>
</dbReference>
<dbReference type="RefSeq" id="WP_243535317.1">
    <property type="nucleotide sequence ID" value="NZ_CP093442.1"/>
</dbReference>
<dbReference type="EMBL" id="CP093442">
    <property type="protein sequence ID" value="UOE99892.1"/>
    <property type="molecule type" value="Genomic_DNA"/>
</dbReference>
<gene>
    <name evidence="10" type="ORF">MNR06_09300</name>
</gene>
<dbReference type="CDD" id="cd00383">
    <property type="entry name" value="trans_reg_C"/>
    <property type="match status" value="1"/>
</dbReference>
<evidence type="ECO:0000313" key="11">
    <source>
        <dbReference type="Proteomes" id="UP000830116"/>
    </source>
</evidence>
<dbReference type="Pfam" id="PF00486">
    <property type="entry name" value="Trans_reg_C"/>
    <property type="match status" value="1"/>
</dbReference>
<evidence type="ECO:0000256" key="6">
    <source>
        <dbReference type="PROSITE-ProRule" id="PRU00169"/>
    </source>
</evidence>
<name>A0ABY4C8T6_9BACT</name>
<dbReference type="Gene3D" id="1.10.10.10">
    <property type="entry name" value="Winged helix-like DNA-binding domain superfamily/Winged helix DNA-binding domain"/>
    <property type="match status" value="1"/>
</dbReference>
<dbReference type="InterPro" id="IPR001867">
    <property type="entry name" value="OmpR/PhoB-type_DNA-bd"/>
</dbReference>
<dbReference type="Gene3D" id="6.10.250.690">
    <property type="match status" value="1"/>
</dbReference>
<feature type="DNA-binding region" description="OmpR/PhoB-type" evidence="7">
    <location>
        <begin position="126"/>
        <end position="224"/>
    </location>
</feature>